<evidence type="ECO:0000313" key="4">
    <source>
        <dbReference type="Proteomes" id="UP000322918"/>
    </source>
</evidence>
<dbReference type="InterPro" id="IPR028098">
    <property type="entry name" value="Glyco_trans_4-like_N"/>
</dbReference>
<name>A0A5M9HN30_9SPHI</name>
<dbReference type="EMBL" id="VWNE01000001">
    <property type="protein sequence ID" value="KAA8486788.1"/>
    <property type="molecule type" value="Genomic_DNA"/>
</dbReference>
<dbReference type="RefSeq" id="WP_141813969.1">
    <property type="nucleotide sequence ID" value="NZ_VFPL01000001.1"/>
</dbReference>
<dbReference type="PANTHER" id="PTHR45947:SF3">
    <property type="entry name" value="SULFOQUINOVOSYL TRANSFERASE SQD2"/>
    <property type="match status" value="1"/>
</dbReference>
<gene>
    <name evidence="3" type="ORF">F1649_00825</name>
</gene>
<evidence type="ECO:0000313" key="3">
    <source>
        <dbReference type="EMBL" id="KAA8486788.1"/>
    </source>
</evidence>
<dbReference type="CDD" id="cd03801">
    <property type="entry name" value="GT4_PimA-like"/>
    <property type="match status" value="1"/>
</dbReference>
<feature type="domain" description="Glycosyl transferase family 1" evidence="1">
    <location>
        <begin position="152"/>
        <end position="312"/>
    </location>
</feature>
<dbReference type="AlphaFoldDB" id="A0A5M9HN30"/>
<dbReference type="InterPro" id="IPR001296">
    <property type="entry name" value="Glyco_trans_1"/>
</dbReference>
<accession>A0A5M9HN30</accession>
<keyword evidence="4" id="KW-1185">Reference proteome</keyword>
<dbReference type="Pfam" id="PF13439">
    <property type="entry name" value="Glyco_transf_4"/>
    <property type="match status" value="1"/>
</dbReference>
<dbReference type="InterPro" id="IPR050194">
    <property type="entry name" value="Glycosyltransferase_grp1"/>
</dbReference>
<dbReference type="SUPFAM" id="SSF53756">
    <property type="entry name" value="UDP-Glycosyltransferase/glycogen phosphorylase"/>
    <property type="match status" value="1"/>
</dbReference>
<organism evidence="3 4">
    <name type="scientific">Arcticibacter tournemirensis</name>
    <dbReference type="NCBI Taxonomy" id="699437"/>
    <lineage>
        <taxon>Bacteria</taxon>
        <taxon>Pseudomonadati</taxon>
        <taxon>Bacteroidota</taxon>
        <taxon>Sphingobacteriia</taxon>
        <taxon>Sphingobacteriales</taxon>
        <taxon>Sphingobacteriaceae</taxon>
        <taxon>Arcticibacter</taxon>
    </lineage>
</organism>
<protein>
    <submittedName>
        <fullName evidence="3">Glycosyltransferase family 4 protein</fullName>
    </submittedName>
</protein>
<keyword evidence="3" id="KW-0808">Transferase</keyword>
<proteinExistence type="predicted"/>
<dbReference type="Pfam" id="PF00534">
    <property type="entry name" value="Glycos_transf_1"/>
    <property type="match status" value="1"/>
</dbReference>
<sequence>MKILFLSHNFYPFIGGIEIISEILASTFANAGHEVHVITWTKDSPGEAFPFKVSRNPGILKIFKAHAWADLVFENNPCLRLAWPGIFFSRPSVIALHTWISRSNGKLGVQDRIKFRWLKRAHKVIAVSNALRKSCWPNATVLGNPYRAKEFRILSNISRTKDFVFLGRLVSDKGVDLAIKAIYEFKMGLNNSAASPSLTIVGDGPERTNLKRLVADLNMEDSVIFTGPLSGSELVKCLNQHRYLLVPSIWEEPFGVVVLEGIACGCIPIVSDGGGLPDAVGKAGITFRRGDVDDLIACIRNIYNNTKLEKELLDFAASHLGVFHPDTIGRQYLDEIEGTLKTK</sequence>
<feature type="domain" description="Glycosyltransferase subfamily 4-like N-terminal" evidence="2">
    <location>
        <begin position="14"/>
        <end position="133"/>
    </location>
</feature>
<dbReference type="Gene3D" id="3.40.50.2000">
    <property type="entry name" value="Glycogen Phosphorylase B"/>
    <property type="match status" value="2"/>
</dbReference>
<dbReference type="GO" id="GO:0016757">
    <property type="term" value="F:glycosyltransferase activity"/>
    <property type="evidence" value="ECO:0007669"/>
    <property type="project" value="InterPro"/>
</dbReference>
<dbReference type="Proteomes" id="UP000322918">
    <property type="component" value="Unassembled WGS sequence"/>
</dbReference>
<comment type="caution">
    <text evidence="3">The sequence shown here is derived from an EMBL/GenBank/DDBJ whole genome shotgun (WGS) entry which is preliminary data.</text>
</comment>
<dbReference type="OrthoDB" id="9787111at2"/>
<evidence type="ECO:0000259" key="2">
    <source>
        <dbReference type="Pfam" id="PF13439"/>
    </source>
</evidence>
<dbReference type="PANTHER" id="PTHR45947">
    <property type="entry name" value="SULFOQUINOVOSYL TRANSFERASE SQD2"/>
    <property type="match status" value="1"/>
</dbReference>
<reference evidence="3 4" key="1">
    <citation type="submission" date="2019-09" db="EMBL/GenBank/DDBJ databases">
        <title>Pararcticibacter amylolyticus gen. nov., sp. nov., isolated from a rottenly hemp rope, and reclassification of Pedobacter tournemirensis as Pararcticibacter tournemirensis comb. nov.</title>
        <authorList>
            <person name="Cai Y."/>
        </authorList>
    </citation>
    <scope>NUCLEOTIDE SEQUENCE [LARGE SCALE GENOMIC DNA]</scope>
    <source>
        <strain evidence="3 4">TF5-37.2-LB10</strain>
    </source>
</reference>
<evidence type="ECO:0000259" key="1">
    <source>
        <dbReference type="Pfam" id="PF00534"/>
    </source>
</evidence>